<evidence type="ECO:0000256" key="1">
    <source>
        <dbReference type="SAM" id="Coils"/>
    </source>
</evidence>
<dbReference type="EMBL" id="BFEA01002238">
    <property type="protein sequence ID" value="GBG41014.1"/>
    <property type="molecule type" value="Genomic_DNA"/>
</dbReference>
<sequence length="473" mass="52485">QRPVVLPRRSPRIAVLLSRQQQTAAGGSRVPRKRRTMVLPVFPVQGADEASNVFLQRVHTFMDLTAAEQERIAAAAAEQQRLAQEAAAEQQRLAAEAQRLDNEAAVQPQLQREPAKAAQHQQRAASTQLVNDSLTLCPSTVEAQARAPAAPPIGSSAAGQQWGPCVAAIKRTAATTTQRIISLIGEVGQFEAPTTLSNQVTALKAELVQLKSRLDSGWAFKMPKFNVAKFDNYHNTDTLAWCTAFNTEADVHHVPDDRRLNALYLQLIGGSQAFMNNLALQRCTIATMHTKITWDEFVQLWQTRLMVRNVKKTVMNELYHCSHDTMPTGEWLTKWQKFVATPKFNLDLHDLRSEFFSRACDGLTTALSNELQYKTFDAVISRANILIQTDRRAANESHQQQPAYVAKPGFQRHNANVILTGSQEDHTAATTSGEGDVVAAIPPRRTRARKKKATTQASEGAGQQPWTQYHLSE</sequence>
<dbReference type="Gramene" id="GBG41014">
    <property type="protein sequence ID" value="GBG41014"/>
    <property type="gene ID" value="CBR_g73693"/>
</dbReference>
<organism evidence="3 5">
    <name type="scientific">Chara braunii</name>
    <name type="common">Braun's stonewort</name>
    <dbReference type="NCBI Taxonomy" id="69332"/>
    <lineage>
        <taxon>Eukaryota</taxon>
        <taxon>Viridiplantae</taxon>
        <taxon>Streptophyta</taxon>
        <taxon>Charophyceae</taxon>
        <taxon>Charales</taxon>
        <taxon>Characeae</taxon>
        <taxon>Chara</taxon>
    </lineage>
</organism>
<comment type="caution">
    <text evidence="3">The sequence shown here is derived from an EMBL/GenBank/DDBJ whole genome shotgun (WGS) entry which is preliminary data.</text>
</comment>
<dbReference type="EMBL" id="BFEA01002215">
    <property type="protein sequence ID" value="GBG93539.1"/>
    <property type="molecule type" value="Genomic_DNA"/>
</dbReference>
<reference evidence="3 5" key="1">
    <citation type="journal article" date="2018" name="Cell">
        <title>The Chara Genome: Secondary Complexity and Implications for Plant Terrestrialization.</title>
        <authorList>
            <person name="Nishiyama T."/>
            <person name="Sakayama H."/>
            <person name="Vries J.D."/>
            <person name="Buschmann H."/>
            <person name="Saint-Marcoux D."/>
            <person name="Ullrich K.K."/>
            <person name="Haas F.B."/>
            <person name="Vanderstraeten L."/>
            <person name="Becker D."/>
            <person name="Lang D."/>
            <person name="Vosolsobe S."/>
            <person name="Rombauts S."/>
            <person name="Wilhelmsson P.K.I."/>
            <person name="Janitza P."/>
            <person name="Kern R."/>
            <person name="Heyl A."/>
            <person name="Rumpler F."/>
            <person name="Villalobos L.I.A.C."/>
            <person name="Clay J.M."/>
            <person name="Skokan R."/>
            <person name="Toyoda A."/>
            <person name="Suzuki Y."/>
            <person name="Kagoshima H."/>
            <person name="Schijlen E."/>
            <person name="Tajeshwar N."/>
            <person name="Catarino B."/>
            <person name="Hetherington A.J."/>
            <person name="Saltykova A."/>
            <person name="Bonnot C."/>
            <person name="Breuninger H."/>
            <person name="Symeonidi A."/>
            <person name="Radhakrishnan G.V."/>
            <person name="Van Nieuwerburgh F."/>
            <person name="Deforce D."/>
            <person name="Chang C."/>
            <person name="Karol K.G."/>
            <person name="Hedrich R."/>
            <person name="Ulvskov P."/>
            <person name="Glockner G."/>
            <person name="Delwiche C.F."/>
            <person name="Petrasek J."/>
            <person name="Van de Peer Y."/>
            <person name="Friml J."/>
            <person name="Beilby M."/>
            <person name="Dolan L."/>
            <person name="Kohara Y."/>
            <person name="Sugano S."/>
            <person name="Fujiyama A."/>
            <person name="Delaux P.-M."/>
            <person name="Quint M."/>
            <person name="TheiBen G."/>
            <person name="Hagemann M."/>
            <person name="Harholt J."/>
            <person name="Dunand C."/>
            <person name="Zachgo S."/>
            <person name="Langdale J."/>
            <person name="Maumus F."/>
            <person name="Straeten D.V.D."/>
            <person name="Gould S.B."/>
            <person name="Rensing S.A."/>
        </authorList>
    </citation>
    <scope>NUCLEOTIDE SEQUENCE [LARGE SCALE GENOMIC DNA]</scope>
    <source>
        <strain evidence="3 5">S276</strain>
    </source>
</reference>
<feature type="compositionally biased region" description="Polar residues" evidence="2">
    <location>
        <begin position="464"/>
        <end position="473"/>
    </location>
</feature>
<evidence type="ECO:0008006" key="6">
    <source>
        <dbReference type="Google" id="ProtNLM"/>
    </source>
</evidence>
<dbReference type="Proteomes" id="UP000265515">
    <property type="component" value="Unassembled WGS sequence"/>
</dbReference>
<feature type="non-terminal residue" evidence="3">
    <location>
        <position position="1"/>
    </location>
</feature>
<keyword evidence="5" id="KW-1185">Reference proteome</keyword>
<evidence type="ECO:0000256" key="2">
    <source>
        <dbReference type="SAM" id="MobiDB-lite"/>
    </source>
</evidence>
<accession>A0A388JIE6</accession>
<dbReference type="Gramene" id="GBG93539">
    <property type="protein sequence ID" value="GBG93539"/>
    <property type="gene ID" value="CBR_g73591"/>
</dbReference>
<gene>
    <name evidence="4" type="ORF">CBR_g73591</name>
    <name evidence="3" type="ORF">CBR_g73693</name>
</gene>
<proteinExistence type="predicted"/>
<evidence type="ECO:0000313" key="4">
    <source>
        <dbReference type="EMBL" id="GBG93539.1"/>
    </source>
</evidence>
<feature type="compositionally biased region" description="Basic residues" evidence="2">
    <location>
        <begin position="444"/>
        <end position="453"/>
    </location>
</feature>
<evidence type="ECO:0000313" key="5">
    <source>
        <dbReference type="Proteomes" id="UP000265515"/>
    </source>
</evidence>
<name>A0A388JIE6_CHABU</name>
<feature type="region of interest" description="Disordered" evidence="2">
    <location>
        <begin position="426"/>
        <end position="473"/>
    </location>
</feature>
<keyword evidence="1" id="KW-0175">Coiled coil</keyword>
<dbReference type="AlphaFoldDB" id="A0A388JIE6"/>
<feature type="region of interest" description="Disordered" evidence="2">
    <location>
        <begin position="104"/>
        <end position="124"/>
    </location>
</feature>
<evidence type="ECO:0000313" key="3">
    <source>
        <dbReference type="EMBL" id="GBG41014.1"/>
    </source>
</evidence>
<protein>
    <recommendedName>
        <fullName evidence="6">Retrotransposon gag domain-containing protein</fullName>
    </recommendedName>
</protein>
<feature type="coiled-coil region" evidence="1">
    <location>
        <begin position="72"/>
        <end position="103"/>
    </location>
</feature>